<dbReference type="PANTHER" id="PTHR43135:SF3">
    <property type="entry name" value="ALPHA-D-RIBOSE 1-METHYLPHOSPHONATE 5-TRIPHOSPHATE DIPHOSPHATASE"/>
    <property type="match status" value="1"/>
</dbReference>
<gene>
    <name evidence="2" type="ordered locus">Marme_2124</name>
</gene>
<feature type="domain" description="Amidohydrolase-related" evidence="1">
    <location>
        <begin position="60"/>
        <end position="410"/>
    </location>
</feature>
<dbReference type="InterPro" id="IPR051781">
    <property type="entry name" value="Metallo-dep_Hydrolase"/>
</dbReference>
<sequence>MKTILIQGGKLYNGLGDPVKKNPGLIIKNGIFQQVGVEENESHQLLSDPKVIKINATNKWIMPGLIDGHCHLTFGHPDWSPIIGDGNVQSAELCTLRAAENAKSVLMSGVTGISIPGGAWFTDVAIRDAIKHGIIQGPHIFAAGRFISTYGSIADTSPTSIESPHLGIGVLTNTKEEMLKEVRYQVKNGVDLIKVGDSPWGDEQMISYEELKVITNETHRRKRKVTIHARGAGSTQIAANAGVDWIMHADYAREEELEIVAKKKIPIMPTISALEVVCNYGNEHGVPQSIIDKMRYNLDQSIIMLELAKEFNIKLLCGTDSGNSPIMKYGKYHALELDMLVKYAGYSPEMAIKAATSDNAITLGMEGKIGAIAINYIADLIIMKDDPSKKFSSIHNDGNIQCLIQKGHIVQSIFGEI</sequence>
<keyword evidence="2" id="KW-0378">Hydrolase</keyword>
<dbReference type="Gene3D" id="2.30.40.10">
    <property type="entry name" value="Urease, subunit C, domain 1"/>
    <property type="match status" value="1"/>
</dbReference>
<dbReference type="OrthoDB" id="9782972at2"/>
<dbReference type="PANTHER" id="PTHR43135">
    <property type="entry name" value="ALPHA-D-RIBOSE 1-METHYLPHOSPHONATE 5-TRIPHOSPHATE DIPHOSPHATASE"/>
    <property type="match status" value="1"/>
</dbReference>
<evidence type="ECO:0000259" key="1">
    <source>
        <dbReference type="Pfam" id="PF01979"/>
    </source>
</evidence>
<dbReference type="InterPro" id="IPR011059">
    <property type="entry name" value="Metal-dep_hydrolase_composite"/>
</dbReference>
<dbReference type="Gene3D" id="3.20.20.140">
    <property type="entry name" value="Metal-dependent hydrolases"/>
    <property type="match status" value="1"/>
</dbReference>
<dbReference type="InterPro" id="IPR032466">
    <property type="entry name" value="Metal_Hydrolase"/>
</dbReference>
<accession>F2K426</accession>
<dbReference type="KEGG" id="mme:Marme_2124"/>
<evidence type="ECO:0000313" key="2">
    <source>
        <dbReference type="EMBL" id="ADZ91368.1"/>
    </source>
</evidence>
<dbReference type="HOGENOM" id="CLU_023620_2_2_6"/>
<dbReference type="RefSeq" id="WP_013661273.1">
    <property type="nucleotide sequence ID" value="NC_015276.1"/>
</dbReference>
<reference evidence="2 3" key="1">
    <citation type="journal article" date="2012" name="Stand. Genomic Sci.">
        <title>Complete genome sequence of the melanogenic marine bacterium Marinomonas mediterranea type strain (MMB-1(T)).</title>
        <authorList>
            <person name="Lucas-Elio P."/>
            <person name="Goodwin L."/>
            <person name="Woyke T."/>
            <person name="Pitluck S."/>
            <person name="Nolan M."/>
            <person name="Kyrpides N.C."/>
            <person name="Detter J.C."/>
            <person name="Copeland A."/>
            <person name="Teshima H."/>
            <person name="Bruce D."/>
            <person name="Detter C."/>
            <person name="Tapia R."/>
            <person name="Han S."/>
            <person name="Land M.L."/>
            <person name="Ivanova N."/>
            <person name="Mikhailova N."/>
            <person name="Johnston A.W."/>
            <person name="Sanchez-Amat A."/>
        </authorList>
    </citation>
    <scope>NUCLEOTIDE SEQUENCE [LARGE SCALE GENOMIC DNA]</scope>
    <source>
        <strain evidence="3">ATCC 700492 / JCM 21426 / NBRC 103028 / MMB-1</strain>
    </source>
</reference>
<dbReference type="SUPFAM" id="SSF51556">
    <property type="entry name" value="Metallo-dependent hydrolases"/>
    <property type="match status" value="1"/>
</dbReference>
<evidence type="ECO:0000313" key="3">
    <source>
        <dbReference type="Proteomes" id="UP000001062"/>
    </source>
</evidence>
<organism evidence="2 3">
    <name type="scientific">Marinomonas mediterranea (strain ATCC 700492 / JCM 21426 / NBRC 103028 / MMB-1)</name>
    <dbReference type="NCBI Taxonomy" id="717774"/>
    <lineage>
        <taxon>Bacteria</taxon>
        <taxon>Pseudomonadati</taxon>
        <taxon>Pseudomonadota</taxon>
        <taxon>Gammaproteobacteria</taxon>
        <taxon>Oceanospirillales</taxon>
        <taxon>Oceanospirillaceae</taxon>
        <taxon>Marinomonas</taxon>
    </lineage>
</organism>
<dbReference type="eggNOG" id="COG1228">
    <property type="taxonomic scope" value="Bacteria"/>
</dbReference>
<dbReference type="GO" id="GO:0016810">
    <property type="term" value="F:hydrolase activity, acting on carbon-nitrogen (but not peptide) bonds"/>
    <property type="evidence" value="ECO:0007669"/>
    <property type="project" value="InterPro"/>
</dbReference>
<keyword evidence="3" id="KW-1185">Reference proteome</keyword>
<dbReference type="Proteomes" id="UP000001062">
    <property type="component" value="Chromosome"/>
</dbReference>
<dbReference type="PATRIC" id="fig|717774.3.peg.2186"/>
<dbReference type="EMBL" id="CP002583">
    <property type="protein sequence ID" value="ADZ91368.1"/>
    <property type="molecule type" value="Genomic_DNA"/>
</dbReference>
<protein>
    <submittedName>
        <fullName evidence="2">Amidohydrolase</fullName>
    </submittedName>
</protein>
<name>F2K426_MARM1</name>
<dbReference type="CDD" id="cd01299">
    <property type="entry name" value="Met_dep_hydrolase_A"/>
    <property type="match status" value="1"/>
</dbReference>
<dbReference type="STRING" id="717774.Marme_2124"/>
<dbReference type="Pfam" id="PF01979">
    <property type="entry name" value="Amidohydro_1"/>
    <property type="match status" value="1"/>
</dbReference>
<dbReference type="InterPro" id="IPR057744">
    <property type="entry name" value="OTAase-like"/>
</dbReference>
<proteinExistence type="predicted"/>
<dbReference type="SUPFAM" id="SSF51338">
    <property type="entry name" value="Composite domain of metallo-dependent hydrolases"/>
    <property type="match status" value="1"/>
</dbReference>
<dbReference type="InterPro" id="IPR006680">
    <property type="entry name" value="Amidohydro-rel"/>
</dbReference>
<dbReference type="AlphaFoldDB" id="F2K426"/>